<proteinExistence type="predicted"/>
<organism evidence="1">
    <name type="scientific">Arundo donax</name>
    <name type="common">Giant reed</name>
    <name type="synonym">Donax arundinaceus</name>
    <dbReference type="NCBI Taxonomy" id="35708"/>
    <lineage>
        <taxon>Eukaryota</taxon>
        <taxon>Viridiplantae</taxon>
        <taxon>Streptophyta</taxon>
        <taxon>Embryophyta</taxon>
        <taxon>Tracheophyta</taxon>
        <taxon>Spermatophyta</taxon>
        <taxon>Magnoliopsida</taxon>
        <taxon>Liliopsida</taxon>
        <taxon>Poales</taxon>
        <taxon>Poaceae</taxon>
        <taxon>PACMAD clade</taxon>
        <taxon>Arundinoideae</taxon>
        <taxon>Arundineae</taxon>
        <taxon>Arundo</taxon>
    </lineage>
</organism>
<evidence type="ECO:0000313" key="1">
    <source>
        <dbReference type="EMBL" id="JAE34497.1"/>
    </source>
</evidence>
<reference evidence="1" key="2">
    <citation type="journal article" date="2015" name="Data Brief">
        <title>Shoot transcriptome of the giant reed, Arundo donax.</title>
        <authorList>
            <person name="Barrero R.A."/>
            <person name="Guerrero F.D."/>
            <person name="Moolhuijzen P."/>
            <person name="Goolsby J.A."/>
            <person name="Tidwell J."/>
            <person name="Bellgard S.E."/>
            <person name="Bellgard M.I."/>
        </authorList>
    </citation>
    <scope>NUCLEOTIDE SEQUENCE</scope>
    <source>
        <tissue evidence="1">Shoot tissue taken approximately 20 cm above the soil surface</tissue>
    </source>
</reference>
<protein>
    <submittedName>
        <fullName evidence="1">Uncharacterized protein</fullName>
    </submittedName>
</protein>
<dbReference type="EMBL" id="GBRH01163399">
    <property type="protein sequence ID" value="JAE34497.1"/>
    <property type="molecule type" value="Transcribed_RNA"/>
</dbReference>
<accession>A0A0A9HCK9</accession>
<reference evidence="1" key="1">
    <citation type="submission" date="2014-09" db="EMBL/GenBank/DDBJ databases">
        <authorList>
            <person name="Magalhaes I.L.F."/>
            <person name="Oliveira U."/>
            <person name="Santos F.R."/>
            <person name="Vidigal T.H.D.A."/>
            <person name="Brescovit A.D."/>
            <person name="Santos A.J."/>
        </authorList>
    </citation>
    <scope>NUCLEOTIDE SEQUENCE</scope>
    <source>
        <tissue evidence="1">Shoot tissue taken approximately 20 cm above the soil surface</tissue>
    </source>
</reference>
<sequence>MNQNLLLLPRERFDRVAMFQCF</sequence>
<dbReference type="AlphaFoldDB" id="A0A0A9HCK9"/>
<name>A0A0A9HCK9_ARUDO</name>